<dbReference type="EMBL" id="CP017634">
    <property type="protein sequence ID" value="ATW28556.1"/>
    <property type="molecule type" value="Genomic_DNA"/>
</dbReference>
<dbReference type="GO" id="GO:0046872">
    <property type="term" value="F:metal ion binding"/>
    <property type="evidence" value="ECO:0007669"/>
    <property type="project" value="UniProtKB-KW"/>
</dbReference>
<evidence type="ECO:0000313" key="3">
    <source>
        <dbReference type="Proteomes" id="UP000323521"/>
    </source>
</evidence>
<keyword evidence="3" id="KW-1185">Reference proteome</keyword>
<evidence type="ECO:0000313" key="2">
    <source>
        <dbReference type="EMBL" id="ATW28556.1"/>
    </source>
</evidence>
<sequence>MRNEYKSFELAKGAMTLVKDIMLVKPGENVAVTVDTATDKRVAYAIANAVFALGAMPVLIQHPVQKEAFTQPPAPVAGGVAQADVWIELAYQTIMHSPAFRTAMESGARYTCLTGMDVEMLVNTIAQVDCETVIEFGEYLVRVLEQADEIMVRSKKGTDLRACKKDRYVKHSGQKATKKGFPVMLCGQVTVCPVEETIEGSLVFDGALFPPAELGLLDEEIRLQFRKGRITEISGGPSARIFKNWLDAFHDPNMYRLAHYSLGFNPGVTRPTGRIVEDERVFGCIEFGIGSQGKSLGGSFWTAASHTDGIVLHPTIILDGKVFEEDGVYLDPEAREFCRKLSVAGY</sequence>
<name>A0A3G1L199_FORW1</name>
<dbReference type="OrthoDB" id="9803993at2"/>
<reference evidence="2 3" key="1">
    <citation type="submission" date="2016-10" db="EMBL/GenBank/DDBJ databases">
        <title>Complete Genome Sequence of Peptococcaceae strain DCMF.</title>
        <authorList>
            <person name="Edwards R.J."/>
            <person name="Holland S.I."/>
            <person name="Deshpande N.P."/>
            <person name="Wong Y.K."/>
            <person name="Ertan H."/>
            <person name="Manefield M."/>
            <person name="Russell T.L."/>
            <person name="Lee M.J."/>
        </authorList>
    </citation>
    <scope>NUCLEOTIDE SEQUENCE [LARGE SCALE GENOMIC DNA]</scope>
    <source>
        <strain evidence="2 3">DCMF</strain>
    </source>
</reference>
<dbReference type="Pfam" id="PF26233">
    <property type="entry name" value="NicX"/>
    <property type="match status" value="1"/>
</dbReference>
<organism evidence="2 3">
    <name type="scientific">Formimonas warabiya</name>
    <dbReference type="NCBI Taxonomy" id="1761012"/>
    <lineage>
        <taxon>Bacteria</taxon>
        <taxon>Bacillati</taxon>
        <taxon>Bacillota</taxon>
        <taxon>Clostridia</taxon>
        <taxon>Eubacteriales</taxon>
        <taxon>Peptococcaceae</taxon>
        <taxon>Candidatus Formimonas</taxon>
    </lineage>
</organism>
<dbReference type="InterPro" id="IPR058739">
    <property type="entry name" value="NicX"/>
</dbReference>
<dbReference type="SUPFAM" id="SSF144052">
    <property type="entry name" value="Thermophilic metalloprotease-like"/>
    <property type="match status" value="1"/>
</dbReference>
<dbReference type="Proteomes" id="UP000323521">
    <property type="component" value="Chromosome"/>
</dbReference>
<dbReference type="KEGG" id="fwa:DCMF_11685"/>
<dbReference type="PANTHER" id="PTHR34448">
    <property type="entry name" value="AMINOPEPTIDASE"/>
    <property type="match status" value="1"/>
</dbReference>
<dbReference type="PANTHER" id="PTHR34448:SF1">
    <property type="entry name" value="BLL6088 PROTEIN"/>
    <property type="match status" value="1"/>
</dbReference>
<accession>A0A3G1L199</accession>
<gene>
    <name evidence="2" type="ORF">DCMF_11685</name>
</gene>
<protein>
    <recommendedName>
        <fullName evidence="4">Aminopeptidase</fullName>
    </recommendedName>
</protein>
<dbReference type="AlphaFoldDB" id="A0A3G1L199"/>
<proteinExistence type="predicted"/>
<evidence type="ECO:0000256" key="1">
    <source>
        <dbReference type="ARBA" id="ARBA00022723"/>
    </source>
</evidence>
<dbReference type="InterPro" id="IPR052170">
    <property type="entry name" value="M29_Exopeptidase"/>
</dbReference>
<keyword evidence="1" id="KW-0479">Metal-binding</keyword>
<evidence type="ECO:0008006" key="4">
    <source>
        <dbReference type="Google" id="ProtNLM"/>
    </source>
</evidence>